<dbReference type="EMBL" id="CYPR01000018">
    <property type="protein sequence ID" value="CUH15806.1"/>
    <property type="molecule type" value="Genomic_DNA"/>
</dbReference>
<proteinExistence type="predicted"/>
<gene>
    <name evidence="2" type="ORF">JSE7799_00324</name>
</gene>
<dbReference type="AlphaFoldDB" id="A0A0M7B604"/>
<name>A0A0M7B604_9RHOB</name>
<evidence type="ECO:0000313" key="3">
    <source>
        <dbReference type="Proteomes" id="UP000049455"/>
    </source>
</evidence>
<evidence type="ECO:0000313" key="2">
    <source>
        <dbReference type="EMBL" id="CUH15806.1"/>
    </source>
</evidence>
<feature type="chain" id="PRO_5005810116" evidence="1">
    <location>
        <begin position="21"/>
        <end position="106"/>
    </location>
</feature>
<dbReference type="STRING" id="313367.JSE7799_00324"/>
<dbReference type="RefSeq" id="WP_055662035.1">
    <property type="nucleotide sequence ID" value="NZ_CYPR01000018.1"/>
</dbReference>
<organism evidence="2 3">
    <name type="scientific">Jannaschia seosinensis</name>
    <dbReference type="NCBI Taxonomy" id="313367"/>
    <lineage>
        <taxon>Bacteria</taxon>
        <taxon>Pseudomonadati</taxon>
        <taxon>Pseudomonadota</taxon>
        <taxon>Alphaproteobacteria</taxon>
        <taxon>Rhodobacterales</taxon>
        <taxon>Roseobacteraceae</taxon>
        <taxon>Jannaschia</taxon>
    </lineage>
</organism>
<dbReference type="OrthoDB" id="7872655at2"/>
<dbReference type="Proteomes" id="UP000049455">
    <property type="component" value="Unassembled WGS sequence"/>
</dbReference>
<evidence type="ECO:0000256" key="1">
    <source>
        <dbReference type="SAM" id="SignalP"/>
    </source>
</evidence>
<feature type="signal peptide" evidence="1">
    <location>
        <begin position="1"/>
        <end position="20"/>
    </location>
</feature>
<keyword evidence="1" id="KW-0732">Signal</keyword>
<accession>A0A0M7B604</accession>
<reference evidence="2 3" key="1">
    <citation type="submission" date="2015-09" db="EMBL/GenBank/DDBJ databases">
        <authorList>
            <person name="Jackson K.R."/>
            <person name="Lunt B.L."/>
            <person name="Fisher J.N.B."/>
            <person name="Gardner A.V."/>
            <person name="Bailey M.E."/>
            <person name="Deus L.M."/>
            <person name="Earl A.S."/>
            <person name="Gibby P.D."/>
            <person name="Hartmann K.A."/>
            <person name="Liu J.E."/>
            <person name="Manci A.M."/>
            <person name="Nielsen D.A."/>
            <person name="Solomon M.B."/>
            <person name="Breakwell D.P."/>
            <person name="Burnett S.H."/>
            <person name="Grose J.H."/>
        </authorList>
    </citation>
    <scope>NUCLEOTIDE SEQUENCE [LARGE SCALE GENOMIC DNA]</scope>
    <source>
        <strain evidence="2 3">CECT 7799</strain>
    </source>
</reference>
<protein>
    <submittedName>
        <fullName evidence="2">Uncharacterized protein</fullName>
    </submittedName>
</protein>
<sequence length="106" mass="11111">MSRLALCATFAALLATPTVAQGVFVPPPDAVMGGEVDRGLTGQRARLARELPHYGYGNVDVARLSERKVALIANSISAGRSFNYTSARIGSILRGGGLLQRAIDGL</sequence>
<keyword evidence="3" id="KW-1185">Reference proteome</keyword>